<dbReference type="InterPro" id="IPR015943">
    <property type="entry name" value="WD40/YVTN_repeat-like_dom_sf"/>
</dbReference>
<dbReference type="PANTHER" id="PTHR12616:SF8">
    <property type="entry name" value="VACUOLAR PROTEIN SORTING-ASSOCIATED PROTEIN 8 HOMOLOG"/>
    <property type="match status" value="1"/>
</dbReference>
<dbReference type="Proteomes" id="UP000179807">
    <property type="component" value="Unassembled WGS sequence"/>
</dbReference>
<reference evidence="1" key="1">
    <citation type="submission" date="2016-10" db="EMBL/GenBank/DDBJ databases">
        <authorList>
            <person name="Benchimol M."/>
            <person name="Almeida L.G."/>
            <person name="Vasconcelos A.T."/>
            <person name="Perreira-Neves A."/>
            <person name="Rosa I.A."/>
            <person name="Tasca T."/>
            <person name="Bogo M.R."/>
            <person name="de Souza W."/>
        </authorList>
    </citation>
    <scope>NUCLEOTIDE SEQUENCE [LARGE SCALE GENOMIC DNA]</scope>
    <source>
        <strain evidence="1">K</strain>
    </source>
</reference>
<evidence type="ECO:0000313" key="1">
    <source>
        <dbReference type="EMBL" id="OHT04257.1"/>
    </source>
</evidence>
<dbReference type="GO" id="GO:0005770">
    <property type="term" value="C:late endosome"/>
    <property type="evidence" value="ECO:0007669"/>
    <property type="project" value="TreeGrafter"/>
</dbReference>
<dbReference type="GO" id="GO:0030897">
    <property type="term" value="C:HOPS complex"/>
    <property type="evidence" value="ECO:0007669"/>
    <property type="project" value="TreeGrafter"/>
</dbReference>
<dbReference type="RefSeq" id="XP_068357393.1">
    <property type="nucleotide sequence ID" value="XM_068506097.1"/>
</dbReference>
<dbReference type="OrthoDB" id="7701707at2759"/>
<dbReference type="CDD" id="cd16448">
    <property type="entry name" value="RING-H2"/>
    <property type="match status" value="1"/>
</dbReference>
<name>A0A1J4JYM7_9EUKA</name>
<dbReference type="EMBL" id="MLAK01000800">
    <property type="protein sequence ID" value="OHT04257.1"/>
    <property type="molecule type" value="Genomic_DNA"/>
</dbReference>
<dbReference type="GO" id="GO:0034058">
    <property type="term" value="P:endosomal vesicle fusion"/>
    <property type="evidence" value="ECO:0007669"/>
    <property type="project" value="TreeGrafter"/>
</dbReference>
<dbReference type="GO" id="GO:0006623">
    <property type="term" value="P:protein targeting to vacuole"/>
    <property type="evidence" value="ECO:0007669"/>
    <property type="project" value="InterPro"/>
</dbReference>
<comment type="caution">
    <text evidence="1">The sequence shown here is derived from an EMBL/GenBank/DDBJ whole genome shotgun (WGS) entry which is preliminary data.</text>
</comment>
<dbReference type="InterPro" id="IPR045111">
    <property type="entry name" value="Vps41/Vps8"/>
</dbReference>
<protein>
    <recommendedName>
        <fullName evidence="3">RING-type domain-containing protein</fullName>
    </recommendedName>
</protein>
<accession>A0A1J4JYM7</accession>
<dbReference type="Gene3D" id="2.130.10.10">
    <property type="entry name" value="YVTN repeat-like/Quinoprotein amine dehydrogenase"/>
    <property type="match status" value="1"/>
</dbReference>
<dbReference type="SUPFAM" id="SSF50978">
    <property type="entry name" value="WD40 repeat-like"/>
    <property type="match status" value="1"/>
</dbReference>
<proteinExistence type="predicted"/>
<organism evidence="1 2">
    <name type="scientific">Tritrichomonas foetus</name>
    <dbReference type="NCBI Taxonomy" id="1144522"/>
    <lineage>
        <taxon>Eukaryota</taxon>
        <taxon>Metamonada</taxon>
        <taxon>Parabasalia</taxon>
        <taxon>Tritrichomonadida</taxon>
        <taxon>Tritrichomonadidae</taxon>
        <taxon>Tritrichomonas</taxon>
    </lineage>
</organism>
<evidence type="ECO:0008006" key="3">
    <source>
        <dbReference type="Google" id="ProtNLM"/>
    </source>
</evidence>
<dbReference type="InterPro" id="IPR036322">
    <property type="entry name" value="WD40_repeat_dom_sf"/>
</dbReference>
<evidence type="ECO:0000313" key="2">
    <source>
        <dbReference type="Proteomes" id="UP000179807"/>
    </source>
</evidence>
<sequence length="1101" mass="125183">MNALQIKEIKGISYDGEVIFATCYDDYFIYADNANKIHTFDSKSYTNSILPPPDRKIKGNVVTVCCSPSRKFGAAGYSDGGLQLYDLESNKSLKLIVKPHNAAICKVLFYSDGFLLSIDSDGLLLMHKISLTIGIVSSRETQIAKLSKCVFGLFQPRIYRYVEGKERSARTILSNFTELIGISTVDSFSLVNLKKEELTLKTIKKIDVGGLFPVFYTVDSRNLLIAVAYPDKVEIYSLSSTFECELKGTIQVSLVLIFLTFLSSNILIGFNKERSYLMLSLDEFTAVEIESPINGFASLNDVNPVFFTACKLWEVTLQPFTTSMELFCETNNAEDAIEFCKKAIAGDALATVGLSSNPGQRALVIERSISKLLTGYLSGKLKADPKNSRQIASYFIDLNIKLRMQEWLVNEAAPIFQENNELVVFIQEIIKADPNASIFTYTHSFTELILENHGEIDISNFIMSLPNKVAPPIELIQYAQKIGDNILLSSIYINSLNDITNGLQILGNANMYNDVCKAILNHTERAAECILWIFTLFKGRFPHIENILKCSQAFEVFSFVESQLELNQSPITFHDYVNAMIQALCAIPVPHDDPFLCMMQHYVLNKKIKLLAGTLKCLVSLIFNKEATNKKDLEQLLIYILSSDVPGQFKESLLQLCDSFGYEEAKRRIQEDAKKYENTIKECFIDLSQDVFLVINNIMEKDPNSKPSIRKALFTFAPIFIAKNVSRFSTLVINEFPDAAIGIIREVQEENSRCIFIHHLLQSPKMQDLKLQSDMFVKYVTFLCKYYPSEVCGYIKTMKDEPLTNLIEVCKRYSIFDALALIYDLTNDFSKCTDYLIRFEQTQLVLFAEGKTSTQDVTIVTSFILEFVESIIKKRSTSEETRRMCKKLINGMVLPLYCLQKNNCIEDDRVNILTDFLRRICELVANIITFPVLIEQLVVNFQELHFGLAKSAIINIMHDYSYDVDTTNAMCQLYRLDEVNEHAKYVKGKINGLTNHHLTCCTCHHRIMGVDGQIQIFPCGHIFHKNPQCLPKQVCPVCNPTERLDQDIAPPTQTMPQNRFRSQLRKFEFMLNKRNALADRKENFDIKKDQIMIVPIAEIPC</sequence>
<dbReference type="GeneID" id="94840801"/>
<dbReference type="VEuPathDB" id="TrichDB:TRFO_28309"/>
<gene>
    <name evidence="1" type="ORF">TRFO_28309</name>
</gene>
<dbReference type="PANTHER" id="PTHR12616">
    <property type="entry name" value="VACUOLAR PROTEIN SORTING VPS41"/>
    <property type="match status" value="1"/>
</dbReference>
<dbReference type="AlphaFoldDB" id="A0A1J4JYM7"/>
<keyword evidence="2" id="KW-1185">Reference proteome</keyword>